<dbReference type="OrthoDB" id="9777497at2"/>
<proteinExistence type="predicted"/>
<sequence length="70" mass="8006">MEYIYIAIAIAALFLGVKWHANVSAYICCKCNHKFTISTFTDFISPHKINSKYLTCPDCGTKGWMKVIRK</sequence>
<dbReference type="EMBL" id="FZOJ01000009">
    <property type="protein sequence ID" value="SNS40187.1"/>
    <property type="molecule type" value="Genomic_DNA"/>
</dbReference>
<keyword evidence="2" id="KW-1185">Reference proteome</keyword>
<reference evidence="1 2" key="1">
    <citation type="submission" date="2017-06" db="EMBL/GenBank/DDBJ databases">
        <authorList>
            <person name="Kim H.J."/>
            <person name="Triplett B.A."/>
        </authorList>
    </citation>
    <scope>NUCLEOTIDE SEQUENCE [LARGE SCALE GENOMIC DNA]</scope>
    <source>
        <strain evidence="1 2">SCA</strain>
    </source>
</reference>
<evidence type="ECO:0000313" key="1">
    <source>
        <dbReference type="EMBL" id="SNS40187.1"/>
    </source>
</evidence>
<name>A0A239E6D4_9FIRM</name>
<gene>
    <name evidence="1" type="ORF">SAMN05446037_100993</name>
</gene>
<organism evidence="1 2">
    <name type="scientific">Anaerovirgula multivorans</name>
    <dbReference type="NCBI Taxonomy" id="312168"/>
    <lineage>
        <taxon>Bacteria</taxon>
        <taxon>Bacillati</taxon>
        <taxon>Bacillota</taxon>
        <taxon>Clostridia</taxon>
        <taxon>Peptostreptococcales</taxon>
        <taxon>Natronincolaceae</taxon>
        <taxon>Anaerovirgula</taxon>
    </lineage>
</organism>
<dbReference type="RefSeq" id="WP_089282958.1">
    <property type="nucleotide sequence ID" value="NZ_FZOJ01000009.1"/>
</dbReference>
<dbReference type="AlphaFoldDB" id="A0A239E6D4"/>
<evidence type="ECO:0000313" key="2">
    <source>
        <dbReference type="Proteomes" id="UP000198304"/>
    </source>
</evidence>
<accession>A0A239E6D4</accession>
<dbReference type="Proteomes" id="UP000198304">
    <property type="component" value="Unassembled WGS sequence"/>
</dbReference>
<protein>
    <submittedName>
        <fullName evidence="1">Uncharacterized protein</fullName>
    </submittedName>
</protein>